<feature type="coiled-coil region" evidence="4">
    <location>
        <begin position="793"/>
        <end position="926"/>
    </location>
</feature>
<dbReference type="EMBL" id="JAVRJZ010000014">
    <property type="protein sequence ID" value="KAK2713507.1"/>
    <property type="molecule type" value="Genomic_DNA"/>
</dbReference>
<keyword evidence="3" id="KW-0206">Cytoskeleton</keyword>
<comment type="caution">
    <text evidence="7">The sequence shown here is derived from an EMBL/GenBank/DDBJ whole genome shotgun (WGS) entry which is preliminary data.</text>
</comment>
<dbReference type="GO" id="GO:0005540">
    <property type="term" value="F:hyaluronic acid binding"/>
    <property type="evidence" value="ECO:0007669"/>
    <property type="project" value="InterPro"/>
</dbReference>
<evidence type="ECO:0000256" key="3">
    <source>
        <dbReference type="ARBA" id="ARBA00023212"/>
    </source>
</evidence>
<organism evidence="7 8">
    <name type="scientific">Artemia franciscana</name>
    <name type="common">Brine shrimp</name>
    <name type="synonym">Artemia sanfranciscana</name>
    <dbReference type="NCBI Taxonomy" id="6661"/>
    <lineage>
        <taxon>Eukaryota</taxon>
        <taxon>Metazoa</taxon>
        <taxon>Ecdysozoa</taxon>
        <taxon>Arthropoda</taxon>
        <taxon>Crustacea</taxon>
        <taxon>Branchiopoda</taxon>
        <taxon>Anostraca</taxon>
        <taxon>Artemiidae</taxon>
        <taxon>Artemia</taxon>
    </lineage>
</organism>
<reference evidence="7" key="1">
    <citation type="submission" date="2023-07" db="EMBL/GenBank/DDBJ databases">
        <title>Chromosome-level genome assembly of Artemia franciscana.</title>
        <authorList>
            <person name="Jo E."/>
        </authorList>
    </citation>
    <scope>NUCLEOTIDE SEQUENCE</scope>
    <source>
        <tissue evidence="7">Whole body</tissue>
    </source>
</reference>
<keyword evidence="2" id="KW-0963">Cytoplasm</keyword>
<sequence length="1252" mass="146818">MSFAKASIKRFNEFISCAPPPTHYDPRLPRSKSYTLVYKDEPKRMSHQVPVQQERSRSSSIKSDHSRSTSRSKVRNSDGFATPVPLRRPDFESKYKELSSVVANREDEILHLKDSIIEIRVEYEKRINQLQQALAQTDLTTEEKTKTICESLRITYENQIKEKEEKLKNEIDFLKNVLEKTNEEFTSKRCQWEEYENYVQLELVRLNAEYESQLLSKTKPPTNNIVHPELETKLKESESIRQSLLEMIEIQNTDWLNRERHLANKVVFLEGAHTEFRSSFQSLYESVFDEAVDVMSKNFDVMTKEGCLRLKTAFSEFKSKVDEFEKVKKLLNEETVLLDQALIAEKHKREMLQSTLNDMISKDEQLDDQILQLLSEMKVTKSLCFSVFKDLEDIAQHAGAVAELSGRRIINLEEKVEELELMKKALEAEVKEKQIEVSNLASSTSFLQVSLDDLKSMYDRQEETLRLTSSEMTATKNKIKELTNANEAMLQKIEDYHKSRETAEVSIEVLKDELEVKKETLNLAIEDKKRASTEVATLLENLSETKLLLSSLKTEKEEVSEKLKQVELDLEATRDQVEDAQIQLEAFSIQVKLFKEEKEDLEFTLTEKCKLVEELTEKIHKKEKEVQTMKKEKDLVEQIYKDSEAQIMKTVRKLEETVEVKNAEIAAVTKRFESEKRNHAIEIERQQKEIEDLKKKLHCSNEEMIEWIEYENMQENKVKNLQEKYETIKSDFENIQNQNESLKTEMKTITSALESKSLDLEKQNRAAESLWTFFDKVQDDQVLVRDFVGYEKITAFREKLEQYKGNLERQLNESNNSKEDLLQKLDNAEENYNLANEKNIEYKNLLRESKEDNEKLQESMFKLISEHDEIKSKLNDRSLEWEKAIQLANEKGAEYESRLEKSKEENKNLHENISKLQSENNDIKSQLNLRSLELKKAYDLATEMNLKYESNVKGSCEENKKLNENICKLSDENAEIKSRLEEKSLELMRVERLSQESVKKWMTDLRKREEEIKQLKAAILERDKVESDLQRQCSVLGAKLKNEQEKLDNTLSVIKQKDEQIQQLDLCRQKAILDETRCRSIASNLDDVRQKQEMEMKKLIREKKELTEKERKAQEAVEKEQNALSKLKGELDELTIRHDELLKRIEPFMSLINNYEAERKSLVEINQTTESELTALTSRYADLIGHQNNKQKIKHLEKLKLDLFNTKKDLHGVKMELEKEKLMRKRAEESYGELRGESRKLQSQKLAAKTPR</sequence>
<feature type="region of interest" description="Disordered" evidence="5">
    <location>
        <begin position="1224"/>
        <end position="1252"/>
    </location>
</feature>
<evidence type="ECO:0000256" key="5">
    <source>
        <dbReference type="SAM" id="MobiDB-lite"/>
    </source>
</evidence>
<name>A0AA88HZD9_ARTSF</name>
<feature type="region of interest" description="Disordered" evidence="5">
    <location>
        <begin position="37"/>
        <end position="86"/>
    </location>
</feature>
<feature type="compositionally biased region" description="Basic and acidic residues" evidence="5">
    <location>
        <begin position="54"/>
        <end position="67"/>
    </location>
</feature>
<feature type="coiled-coil region" evidence="4">
    <location>
        <begin position="973"/>
        <end position="1172"/>
    </location>
</feature>
<evidence type="ECO:0000259" key="6">
    <source>
        <dbReference type="Pfam" id="PF15908"/>
    </source>
</evidence>
<evidence type="ECO:0000256" key="4">
    <source>
        <dbReference type="SAM" id="Coils"/>
    </source>
</evidence>
<evidence type="ECO:0000313" key="8">
    <source>
        <dbReference type="Proteomes" id="UP001187531"/>
    </source>
</evidence>
<feature type="coiled-coil region" evidence="4">
    <location>
        <begin position="113"/>
        <end position="184"/>
    </location>
</feature>
<dbReference type="Pfam" id="PF15908">
    <property type="entry name" value="HMMR_C"/>
    <property type="match status" value="1"/>
</dbReference>
<dbReference type="PANTHER" id="PTHR18956">
    <property type="entry name" value="HYALURONAN MEDIATED MOTILITY RECEPTOR"/>
    <property type="match status" value="1"/>
</dbReference>
<dbReference type="AlphaFoldDB" id="A0AA88HZD9"/>
<dbReference type="GO" id="GO:0005819">
    <property type="term" value="C:spindle"/>
    <property type="evidence" value="ECO:0007669"/>
    <property type="project" value="UniProtKB-SubCell"/>
</dbReference>
<dbReference type="Proteomes" id="UP001187531">
    <property type="component" value="Unassembled WGS sequence"/>
</dbReference>
<evidence type="ECO:0000256" key="1">
    <source>
        <dbReference type="ARBA" id="ARBA00004186"/>
    </source>
</evidence>
<comment type="subcellular location">
    <subcellularLocation>
        <location evidence="1">Cytoplasm</location>
        <location evidence="1">Cytoskeleton</location>
        <location evidence="1">Spindle</location>
    </subcellularLocation>
</comment>
<proteinExistence type="predicted"/>
<feature type="compositionally biased region" description="Basic and acidic residues" evidence="5">
    <location>
        <begin position="1224"/>
        <end position="1240"/>
    </location>
</feature>
<accession>A0AA88HZD9</accession>
<feature type="domain" description="Hyaluronan-mediated motility receptor C-terminal" evidence="6">
    <location>
        <begin position="1107"/>
        <end position="1237"/>
    </location>
</feature>
<evidence type="ECO:0000256" key="2">
    <source>
        <dbReference type="ARBA" id="ARBA00022490"/>
    </source>
</evidence>
<dbReference type="InterPro" id="IPR026203">
    <property type="entry name" value="IHABP"/>
</dbReference>
<gene>
    <name evidence="7" type="ORF">QYM36_009395</name>
</gene>
<feature type="coiled-coil region" evidence="4">
    <location>
        <begin position="402"/>
        <end position="752"/>
    </location>
</feature>
<dbReference type="InterPro" id="IPR031794">
    <property type="entry name" value="HMMR_C"/>
</dbReference>
<protein>
    <recommendedName>
        <fullName evidence="6">Hyaluronan-mediated motility receptor C-terminal domain-containing protein</fullName>
    </recommendedName>
</protein>
<evidence type="ECO:0000313" key="7">
    <source>
        <dbReference type="EMBL" id="KAK2713507.1"/>
    </source>
</evidence>
<keyword evidence="8" id="KW-1185">Reference proteome</keyword>
<keyword evidence="4" id="KW-0175">Coiled coil</keyword>
<dbReference type="PANTHER" id="PTHR18956:SF6">
    <property type="entry name" value="HYALURONAN MEDIATED MOTILITY RECEPTOR"/>
    <property type="match status" value="1"/>
</dbReference>